<gene>
    <name evidence="2" type="ORF">NP439_16760</name>
</gene>
<evidence type="ECO:0000256" key="1">
    <source>
        <dbReference type="SAM" id="Phobius"/>
    </source>
</evidence>
<keyword evidence="3" id="KW-1185">Reference proteome</keyword>
<feature type="transmembrane region" description="Helical" evidence="1">
    <location>
        <begin position="47"/>
        <end position="70"/>
    </location>
</feature>
<keyword evidence="1" id="KW-0472">Membrane</keyword>
<reference evidence="2" key="1">
    <citation type="submission" date="2022-07" db="EMBL/GenBank/DDBJ databases">
        <title>FELIX.</title>
        <authorList>
            <person name="Wan K.H."/>
            <person name="Park S."/>
            <person name="Lawrence Q."/>
            <person name="Eichenberger J.P."/>
            <person name="Booth B.W."/>
            <person name="Piaggio A.J."/>
            <person name="Chandler J.C."/>
            <person name="Franklin A.B."/>
            <person name="Celniker S.E."/>
        </authorList>
    </citation>
    <scope>NUCLEOTIDE SEQUENCE</scope>
    <source>
        <strain evidence="2">QA-1986 374</strain>
    </source>
</reference>
<protein>
    <recommendedName>
        <fullName evidence="4">Permease</fullName>
    </recommendedName>
</protein>
<dbReference type="RefSeq" id="WP_256707019.1">
    <property type="nucleotide sequence ID" value="NZ_CP101914.1"/>
</dbReference>
<evidence type="ECO:0008006" key="4">
    <source>
        <dbReference type="Google" id="ProtNLM"/>
    </source>
</evidence>
<feature type="transmembrane region" description="Helical" evidence="1">
    <location>
        <begin position="12"/>
        <end position="35"/>
    </location>
</feature>
<proteinExistence type="predicted"/>
<evidence type="ECO:0000313" key="3">
    <source>
        <dbReference type="Proteomes" id="UP001059773"/>
    </source>
</evidence>
<dbReference type="Proteomes" id="UP001059773">
    <property type="component" value="Chromosome"/>
</dbReference>
<dbReference type="EMBL" id="CP101914">
    <property type="protein sequence ID" value="UUI01690.1"/>
    <property type="molecule type" value="Genomic_DNA"/>
</dbReference>
<keyword evidence="1" id="KW-1133">Transmembrane helix</keyword>
<accession>A0ABY5JPE6</accession>
<organism evidence="2 3">
    <name type="scientific">Oceanobacillus jeddahense</name>
    <dbReference type="NCBI Taxonomy" id="1462527"/>
    <lineage>
        <taxon>Bacteria</taxon>
        <taxon>Bacillati</taxon>
        <taxon>Bacillota</taxon>
        <taxon>Bacilli</taxon>
        <taxon>Bacillales</taxon>
        <taxon>Bacillaceae</taxon>
        <taxon>Oceanobacillus</taxon>
    </lineage>
</organism>
<evidence type="ECO:0000313" key="2">
    <source>
        <dbReference type="EMBL" id="UUI01690.1"/>
    </source>
</evidence>
<keyword evidence="1" id="KW-0812">Transmembrane</keyword>
<sequence>MLLAGIITIGNIGINGTYIYIGITLLCSLVVYYIMKKIYKWAIKNQMLRFLAYIGASIIIICFTIILGMIQEKDIWQFLKIAMHSLVFLGICLAIFPLLHQFLLKRK</sequence>
<name>A0ABY5JPE6_9BACI</name>
<feature type="transmembrane region" description="Helical" evidence="1">
    <location>
        <begin position="82"/>
        <end position="104"/>
    </location>
</feature>